<gene>
    <name evidence="2" type="ORF">UY77_C0006G0011</name>
</gene>
<dbReference type="Pfam" id="PF20803">
    <property type="entry name" value="PaaX_M"/>
    <property type="match status" value="1"/>
</dbReference>
<dbReference type="InterPro" id="IPR048846">
    <property type="entry name" value="PaaX-like_central"/>
</dbReference>
<proteinExistence type="predicted"/>
<feature type="domain" description="Transcriptional repressor PaaX-like central Cas2-like" evidence="1">
    <location>
        <begin position="31"/>
        <end position="93"/>
    </location>
</feature>
<dbReference type="EMBL" id="LCRI01000006">
    <property type="protein sequence ID" value="KKW33074.1"/>
    <property type="molecule type" value="Genomic_DNA"/>
</dbReference>
<evidence type="ECO:0000313" key="3">
    <source>
        <dbReference type="Proteomes" id="UP000034711"/>
    </source>
</evidence>
<protein>
    <recommendedName>
        <fullName evidence="1">Transcriptional repressor PaaX-like central Cas2-like domain-containing protein</fullName>
    </recommendedName>
</protein>
<accession>A0A0G2AKC5</accession>
<organism evidence="2 3">
    <name type="scientific">Candidatus Uhrbacteria bacterium GW2011_GWA2_53_10</name>
    <dbReference type="NCBI Taxonomy" id="1618980"/>
    <lineage>
        <taxon>Bacteria</taxon>
        <taxon>Candidatus Uhriibacteriota</taxon>
    </lineage>
</organism>
<evidence type="ECO:0000259" key="1">
    <source>
        <dbReference type="Pfam" id="PF20803"/>
    </source>
</evidence>
<name>A0A0G2AKC5_9BACT</name>
<sequence>MIILLSKDALVVQMKRHIRETKIKLLSGDRCLVIFDFPVGTNQARQSLRVFLISSGFRREQLSVWVSDKDVMLSMRALIRLLGIEPWVKICRAVEV</sequence>
<evidence type="ECO:0000313" key="2">
    <source>
        <dbReference type="EMBL" id="KKW33074.1"/>
    </source>
</evidence>
<dbReference type="AlphaFoldDB" id="A0A0G2AKC5"/>
<dbReference type="Proteomes" id="UP000034711">
    <property type="component" value="Unassembled WGS sequence"/>
</dbReference>
<reference evidence="2 3" key="1">
    <citation type="journal article" date="2015" name="Nature">
        <title>rRNA introns, odd ribosomes, and small enigmatic genomes across a large radiation of phyla.</title>
        <authorList>
            <person name="Brown C.T."/>
            <person name="Hug L.A."/>
            <person name="Thomas B.C."/>
            <person name="Sharon I."/>
            <person name="Castelle C.J."/>
            <person name="Singh A."/>
            <person name="Wilkins M.J."/>
            <person name="Williams K.H."/>
            <person name="Banfield J.F."/>
        </authorList>
    </citation>
    <scope>NUCLEOTIDE SEQUENCE [LARGE SCALE GENOMIC DNA]</scope>
</reference>
<comment type="caution">
    <text evidence="2">The sequence shown here is derived from an EMBL/GenBank/DDBJ whole genome shotgun (WGS) entry which is preliminary data.</text>
</comment>